<sequence length="257" mass="29571">MNMALLAKLGWRLIEENDKLWARVIHGKYLKSQDLLSATPSKTMSHGWRSILAGREVLVKGLKWRLGTGNTVSFWKDKWLANVRLIDTAIIPVDEAEANKTVDHYYDDDGWNVEKLSAFLHPDVESTIHILRDCHAAKEIWIKLLGTDPNSLFFTCTVDDWWKINLIQQKNKVFGSCPWRTLFAATCWNLWKWRNELSISSKSTSITSKMIIINKSAKEFVDLSGKVDPGKLRTEVQLSWDKPPEGWVKLNTDSSWN</sequence>
<dbReference type="OrthoDB" id="1734132at2759"/>
<proteinExistence type="predicted"/>
<keyword evidence="2" id="KW-1185">Reference proteome</keyword>
<gene>
    <name evidence="1" type="ORF">COLO4_14116</name>
</gene>
<name>A0A1R3JTE6_9ROSI</name>
<organism evidence="1 2">
    <name type="scientific">Corchorus olitorius</name>
    <dbReference type="NCBI Taxonomy" id="93759"/>
    <lineage>
        <taxon>Eukaryota</taxon>
        <taxon>Viridiplantae</taxon>
        <taxon>Streptophyta</taxon>
        <taxon>Embryophyta</taxon>
        <taxon>Tracheophyta</taxon>
        <taxon>Spermatophyta</taxon>
        <taxon>Magnoliopsida</taxon>
        <taxon>eudicotyledons</taxon>
        <taxon>Gunneridae</taxon>
        <taxon>Pentapetalae</taxon>
        <taxon>rosids</taxon>
        <taxon>malvids</taxon>
        <taxon>Malvales</taxon>
        <taxon>Malvaceae</taxon>
        <taxon>Grewioideae</taxon>
        <taxon>Apeibeae</taxon>
        <taxon>Corchorus</taxon>
    </lineage>
</organism>
<protein>
    <recommendedName>
        <fullName evidence="3">Reverse transcriptase zinc-binding domain-containing protein</fullName>
    </recommendedName>
</protein>
<accession>A0A1R3JTE6</accession>
<dbReference type="EMBL" id="AWUE01015379">
    <property type="protein sequence ID" value="OMO98116.1"/>
    <property type="molecule type" value="Genomic_DNA"/>
</dbReference>
<dbReference type="Proteomes" id="UP000187203">
    <property type="component" value="Unassembled WGS sequence"/>
</dbReference>
<comment type="caution">
    <text evidence="1">The sequence shown here is derived from an EMBL/GenBank/DDBJ whole genome shotgun (WGS) entry which is preliminary data.</text>
</comment>
<reference evidence="2" key="1">
    <citation type="submission" date="2013-09" db="EMBL/GenBank/DDBJ databases">
        <title>Corchorus olitorius genome sequencing.</title>
        <authorList>
            <person name="Alam M."/>
            <person name="Haque M.S."/>
            <person name="Islam M.S."/>
            <person name="Emdad E.M."/>
            <person name="Islam M.M."/>
            <person name="Ahmed B."/>
            <person name="Halim A."/>
            <person name="Hossen Q.M.M."/>
            <person name="Hossain M.Z."/>
            <person name="Ahmed R."/>
            <person name="Khan M.M."/>
            <person name="Islam R."/>
            <person name="Rashid M.M."/>
            <person name="Khan S.A."/>
            <person name="Rahman M.S."/>
            <person name="Alam M."/>
            <person name="Yahiya A.S."/>
            <person name="Khan M.S."/>
            <person name="Azam M.S."/>
            <person name="Haque T."/>
            <person name="Lashkar M.Z.H."/>
            <person name="Akhand A.I."/>
            <person name="Morshed G."/>
            <person name="Roy S."/>
            <person name="Uddin K.S."/>
            <person name="Rabeya T."/>
            <person name="Hossain A.S."/>
            <person name="Chowdhury A."/>
            <person name="Snigdha A.R."/>
            <person name="Mortoza M.S."/>
            <person name="Matin S.A."/>
            <person name="Hoque S.M.E."/>
            <person name="Islam M.K."/>
            <person name="Roy D.K."/>
            <person name="Haider R."/>
            <person name="Moosa M.M."/>
            <person name="Elias S.M."/>
            <person name="Hasan A.M."/>
            <person name="Jahan S."/>
            <person name="Shafiuddin M."/>
            <person name="Mahmood N."/>
            <person name="Shommy N.S."/>
        </authorList>
    </citation>
    <scope>NUCLEOTIDE SEQUENCE [LARGE SCALE GENOMIC DNA]</scope>
    <source>
        <strain evidence="2">cv. O-4</strain>
    </source>
</reference>
<dbReference type="AlphaFoldDB" id="A0A1R3JTE6"/>
<evidence type="ECO:0000313" key="1">
    <source>
        <dbReference type="EMBL" id="OMO98116.1"/>
    </source>
</evidence>
<evidence type="ECO:0008006" key="3">
    <source>
        <dbReference type="Google" id="ProtNLM"/>
    </source>
</evidence>
<evidence type="ECO:0000313" key="2">
    <source>
        <dbReference type="Proteomes" id="UP000187203"/>
    </source>
</evidence>